<protein>
    <submittedName>
        <fullName evidence="3">Uncharacterized protein</fullName>
    </submittedName>
</protein>
<comment type="caution">
    <text evidence="3">The sequence shown here is derived from an EMBL/GenBank/DDBJ whole genome shotgun (WGS) entry which is preliminary data.</text>
</comment>
<dbReference type="EMBL" id="QFNK01000055">
    <property type="protein sequence ID" value="PZO87492.1"/>
    <property type="molecule type" value="Genomic_DNA"/>
</dbReference>
<name>A0A2W5A2H9_9BACT</name>
<evidence type="ECO:0000256" key="1">
    <source>
        <dbReference type="SAM" id="MobiDB-lite"/>
    </source>
</evidence>
<evidence type="ECO:0000313" key="3">
    <source>
        <dbReference type="EMBL" id="PZO87492.1"/>
    </source>
</evidence>
<gene>
    <name evidence="3" type="ORF">DI626_03840</name>
</gene>
<dbReference type="Proteomes" id="UP000249557">
    <property type="component" value="Unassembled WGS sequence"/>
</dbReference>
<evidence type="ECO:0000256" key="2">
    <source>
        <dbReference type="SAM" id="Phobius"/>
    </source>
</evidence>
<reference evidence="3 4" key="1">
    <citation type="submission" date="2017-08" db="EMBL/GenBank/DDBJ databases">
        <title>Infants hospitalized years apart are colonized by the same room-sourced microbial strains.</title>
        <authorList>
            <person name="Brooks B."/>
            <person name="Olm M.R."/>
            <person name="Firek B.A."/>
            <person name="Baker R."/>
            <person name="Thomas B.C."/>
            <person name="Morowitz M.J."/>
            <person name="Banfield J.F."/>
        </authorList>
    </citation>
    <scope>NUCLEOTIDE SEQUENCE [LARGE SCALE GENOMIC DNA]</scope>
    <source>
        <strain evidence="3">S2_018_000_R2_104</strain>
    </source>
</reference>
<evidence type="ECO:0000313" key="4">
    <source>
        <dbReference type="Proteomes" id="UP000249557"/>
    </source>
</evidence>
<organism evidence="3 4">
    <name type="scientific">Micavibrio aeruginosavorus</name>
    <dbReference type="NCBI Taxonomy" id="349221"/>
    <lineage>
        <taxon>Bacteria</taxon>
        <taxon>Pseudomonadati</taxon>
        <taxon>Bdellovibrionota</taxon>
        <taxon>Bdellovibrionia</taxon>
        <taxon>Bdellovibrionales</taxon>
        <taxon>Pseudobdellovibrionaceae</taxon>
        <taxon>Micavibrio</taxon>
    </lineage>
</organism>
<dbReference type="AlphaFoldDB" id="A0A2W5A2H9"/>
<feature type="region of interest" description="Disordered" evidence="1">
    <location>
        <begin position="75"/>
        <end position="101"/>
    </location>
</feature>
<sequence>MTDQPQQKQPPRPRQASQQPRRRPPPKQESRLLGYIVLGIGVAAVLAVAILAIRGRPEDGRTINAQTSQELQADLKPIEEPPKPTQPATTAPPPRPSAPVSQDKLYFKRQPSLSDQAILGTWQAGIGRFTAILQLQAGTYQIILAEPALPKRIYSVGTYTKLEDLLVFTPRLDWADPSARGGAPVPYEILTRAPFPMMAAIVQGRMLWQNPPQSEERVLVPYKMPLTMGEDVDYIVWLKLN</sequence>
<feature type="region of interest" description="Disordered" evidence="1">
    <location>
        <begin position="1"/>
        <end position="29"/>
    </location>
</feature>
<keyword evidence="2" id="KW-0812">Transmembrane</keyword>
<feature type="transmembrane region" description="Helical" evidence="2">
    <location>
        <begin position="32"/>
        <end position="53"/>
    </location>
</feature>
<keyword evidence="2" id="KW-0472">Membrane</keyword>
<proteinExistence type="predicted"/>
<accession>A0A2W5A2H9</accession>
<keyword evidence="2" id="KW-1133">Transmembrane helix</keyword>